<feature type="transmembrane region" description="Helical" evidence="1">
    <location>
        <begin position="23"/>
        <end position="42"/>
    </location>
</feature>
<feature type="transmembrane region" description="Helical" evidence="1">
    <location>
        <begin position="54"/>
        <end position="73"/>
    </location>
</feature>
<proteinExistence type="predicted"/>
<keyword evidence="1" id="KW-1133">Transmembrane helix</keyword>
<keyword evidence="1" id="KW-0472">Membrane</keyword>
<reference evidence="2 3" key="1">
    <citation type="submission" date="2019-07" db="EMBL/GenBank/DDBJ databases">
        <title>Hymenobacter sp. straun FUR1 Genome sequencing and assembly.</title>
        <authorList>
            <person name="Chhetri G."/>
        </authorList>
    </citation>
    <scope>NUCLEOTIDE SEQUENCE [LARGE SCALE GENOMIC DNA]</scope>
    <source>
        <strain evidence="2 3">Fur1</strain>
    </source>
</reference>
<dbReference type="AlphaFoldDB" id="A0A558BPC1"/>
<feature type="transmembrane region" description="Helical" evidence="1">
    <location>
        <begin position="93"/>
        <end position="118"/>
    </location>
</feature>
<protein>
    <submittedName>
        <fullName evidence="2">Uncharacterized protein</fullName>
    </submittedName>
</protein>
<name>A0A558BPC1_9BACT</name>
<dbReference type="Proteomes" id="UP000317624">
    <property type="component" value="Unassembled WGS sequence"/>
</dbReference>
<comment type="caution">
    <text evidence="2">The sequence shown here is derived from an EMBL/GenBank/DDBJ whole genome shotgun (WGS) entry which is preliminary data.</text>
</comment>
<accession>A0A558BPC1</accession>
<dbReference type="EMBL" id="VMRJ01000005">
    <property type="protein sequence ID" value="TVT38313.1"/>
    <property type="molecule type" value="Genomic_DNA"/>
</dbReference>
<gene>
    <name evidence="2" type="ORF">FNT36_19120</name>
</gene>
<sequence length="128" mass="14126">MEQLTLTAKLKKPLTPAEWLRSSMSWALASVLSWLLLSILLSKMLDTSQVWADWLLLGTAAAAHLLIWYKSVLTTWETVAEHTEPLWLSFVSAGWTLLLILFQLSCLALLFLALLLVCDGGGAGSWGP</sequence>
<evidence type="ECO:0000313" key="2">
    <source>
        <dbReference type="EMBL" id="TVT38313.1"/>
    </source>
</evidence>
<keyword evidence="3" id="KW-1185">Reference proteome</keyword>
<evidence type="ECO:0000256" key="1">
    <source>
        <dbReference type="SAM" id="Phobius"/>
    </source>
</evidence>
<organism evidence="2 3">
    <name type="scientific">Hymenobacter setariae</name>
    <dbReference type="NCBI Taxonomy" id="2594794"/>
    <lineage>
        <taxon>Bacteria</taxon>
        <taxon>Pseudomonadati</taxon>
        <taxon>Bacteroidota</taxon>
        <taxon>Cytophagia</taxon>
        <taxon>Cytophagales</taxon>
        <taxon>Hymenobacteraceae</taxon>
        <taxon>Hymenobacter</taxon>
    </lineage>
</organism>
<keyword evidence="1" id="KW-0812">Transmembrane</keyword>
<evidence type="ECO:0000313" key="3">
    <source>
        <dbReference type="Proteomes" id="UP000317624"/>
    </source>
</evidence>